<protein>
    <recommendedName>
        <fullName evidence="7">Chaoptin</fullName>
    </recommendedName>
</protein>
<keyword evidence="3" id="KW-0677">Repeat</keyword>
<dbReference type="SMART" id="SM00365">
    <property type="entry name" value="LRR_SD22"/>
    <property type="match status" value="6"/>
</dbReference>
<dbReference type="PANTHER" id="PTHR24373">
    <property type="entry name" value="SLIT RELATED LEUCINE-RICH REPEAT NEURONAL PROTEIN"/>
    <property type="match status" value="1"/>
</dbReference>
<evidence type="ECO:0008006" key="7">
    <source>
        <dbReference type="Google" id="ProtNLM"/>
    </source>
</evidence>
<dbReference type="AlphaFoldDB" id="A0A9P0DDF8"/>
<dbReference type="InterPro" id="IPR026906">
    <property type="entry name" value="LRR_5"/>
</dbReference>
<dbReference type="PRINTS" id="PR00019">
    <property type="entry name" value="LEURICHRPT"/>
</dbReference>
<evidence type="ECO:0000313" key="6">
    <source>
        <dbReference type="Proteomes" id="UP001153737"/>
    </source>
</evidence>
<proteinExistence type="predicted"/>
<evidence type="ECO:0000313" key="5">
    <source>
        <dbReference type="EMBL" id="CAH1117105.1"/>
    </source>
</evidence>
<dbReference type="PROSITE" id="PS51450">
    <property type="entry name" value="LRR"/>
    <property type="match status" value="5"/>
</dbReference>
<organism evidence="5 6">
    <name type="scientific">Phaedon cochleariae</name>
    <name type="common">Mustard beetle</name>
    <dbReference type="NCBI Taxonomy" id="80249"/>
    <lineage>
        <taxon>Eukaryota</taxon>
        <taxon>Metazoa</taxon>
        <taxon>Ecdysozoa</taxon>
        <taxon>Arthropoda</taxon>
        <taxon>Hexapoda</taxon>
        <taxon>Insecta</taxon>
        <taxon>Pterygota</taxon>
        <taxon>Neoptera</taxon>
        <taxon>Endopterygota</taxon>
        <taxon>Coleoptera</taxon>
        <taxon>Polyphaga</taxon>
        <taxon>Cucujiformia</taxon>
        <taxon>Chrysomeloidea</taxon>
        <taxon>Chrysomelidae</taxon>
        <taxon>Chrysomelinae</taxon>
        <taxon>Chrysomelini</taxon>
        <taxon>Phaedon</taxon>
    </lineage>
</organism>
<dbReference type="InterPro" id="IPR001611">
    <property type="entry name" value="Leu-rich_rpt"/>
</dbReference>
<feature type="chain" id="PRO_5040339150" description="Chaoptin" evidence="4">
    <location>
        <begin position="17"/>
        <end position="1078"/>
    </location>
</feature>
<dbReference type="OrthoDB" id="5789657at2759"/>
<keyword evidence="1" id="KW-0433">Leucine-rich repeat</keyword>
<dbReference type="InterPro" id="IPR032675">
    <property type="entry name" value="LRR_dom_sf"/>
</dbReference>
<name>A0A9P0DDF8_PHACE</name>
<dbReference type="Gene3D" id="3.80.10.10">
    <property type="entry name" value="Ribonuclease Inhibitor"/>
    <property type="match status" value="7"/>
</dbReference>
<dbReference type="Proteomes" id="UP001153737">
    <property type="component" value="Chromosome 1"/>
</dbReference>
<dbReference type="FunFam" id="3.80.10.10:FF:001164">
    <property type="entry name" value="GH01279p"/>
    <property type="match status" value="2"/>
</dbReference>
<dbReference type="Pfam" id="PF13306">
    <property type="entry name" value="LRR_5"/>
    <property type="match status" value="1"/>
</dbReference>
<evidence type="ECO:0000256" key="2">
    <source>
        <dbReference type="ARBA" id="ARBA00022729"/>
    </source>
</evidence>
<dbReference type="InterPro" id="IPR003591">
    <property type="entry name" value="Leu-rich_rpt_typical-subtyp"/>
</dbReference>
<dbReference type="InterPro" id="IPR050328">
    <property type="entry name" value="Dev_Immune_Receptor"/>
</dbReference>
<dbReference type="SUPFAM" id="SSF52058">
    <property type="entry name" value="L domain-like"/>
    <property type="match status" value="3"/>
</dbReference>
<gene>
    <name evidence="5" type="ORF">PHAECO_LOCUS1293</name>
</gene>
<reference evidence="5" key="2">
    <citation type="submission" date="2022-10" db="EMBL/GenBank/DDBJ databases">
        <authorList>
            <consortium name="ENA_rothamsted_submissions"/>
            <consortium name="culmorum"/>
            <person name="King R."/>
        </authorList>
    </citation>
    <scope>NUCLEOTIDE SEQUENCE</scope>
</reference>
<sequence>MQLLSLFLLLAPITLAEYIPPGPFYRCPEEKLLLHPCTCDAESDDGVYVSCNNTNLASMSIGLNNLATFRLPIEKLTIFKCNIGRLYGSLLYKLKVKILDIEDTPIEKIEDHTFLGVNATLNELHLRNTSLKEFPKLAFKILGNLTTLNIDGHQMTDLPEDSFSSSGMTGSLFKLYITHGNLTTPLPESLQPLRRLKILDLHGNQIKNLKPHQFKGLRDVESVDLSFNEIPKIDASHLADLTKLSFLNVSHNQLTEITRGAFARNTVLKLLNMNFNKIKRLDQNSFRGMRFLRRLYLSDNLISDVGRGTFGSLKRIGTIDLARNQLKKIDYQMFFQLNFIEVLDVSGNQVTEIQKLAFKDIYLTHINLSNNKISKIEAGAFENCANITILDLSHNQLANLHKGAFDETTYATVLQLSYNLFTNLSQVPLHNMTGIKVLNVSHNAITSIPRKTFPKLYELHTIDISHNNLREIHNAVFQTLFSLRNLNMSFNDMEVIKSGALGSLPTLLELDLSYNSISTVAKSSFTRLGGTRQIYLRGNKIQTLFEIPISVSHIDLSHNEFEKLPEEAWPSMNSLLSLDFSYNRFGENLGQGSFTNLLTLQRLNLNYNGIENPPWVAISELTSLQYLYLEGNNLTRIKRNAFGKLPVVFELNMANNNIHNISARAFEGLLQVLVLNLTNNNLTHIPNGAFQGLVSLRTLDLSHNRISKLDNKTHGILDDCLSIEKVDLSHNKISFLSRKSFPSNPYIPYKLREIDLSYNLMPVLTMDITVGTSKVETLNLSHNAIADIRTGVIGNITSLKSLDLSNNKLYDLTSDEEYFRLPESISEIYLANNLLEELPWKHLKKANQMSVLDLRNNLFENFVPELVDLVKKKVDVYFEGNRLQCDCFLRPLSRHFNSQLVLKPFYKTITCLGPPYLANHTLYDLPEERLNCPVNANISKFKENMPGDYEILSDLKFRELSKKNNIFKIKWRVMKESDIGDTEIFIRENVNAAVDVVFHATLPYFKRSLDIDISKDFDKSVKNVKGLQICLLAKNSLGNVRSFYEEQCKDLSKSSSTRRMANSFCGFLLFIVFKYVII</sequence>
<evidence type="ECO:0000256" key="1">
    <source>
        <dbReference type="ARBA" id="ARBA00022614"/>
    </source>
</evidence>
<evidence type="ECO:0000256" key="3">
    <source>
        <dbReference type="ARBA" id="ARBA00022737"/>
    </source>
</evidence>
<keyword evidence="6" id="KW-1185">Reference proteome</keyword>
<dbReference type="EMBL" id="OU896707">
    <property type="protein sequence ID" value="CAH1117105.1"/>
    <property type="molecule type" value="Genomic_DNA"/>
</dbReference>
<evidence type="ECO:0000256" key="4">
    <source>
        <dbReference type="SAM" id="SignalP"/>
    </source>
</evidence>
<feature type="signal peptide" evidence="4">
    <location>
        <begin position="1"/>
        <end position="16"/>
    </location>
</feature>
<reference evidence="5" key="1">
    <citation type="submission" date="2022-01" db="EMBL/GenBank/DDBJ databases">
        <authorList>
            <person name="King R."/>
        </authorList>
    </citation>
    <scope>NUCLEOTIDE SEQUENCE</scope>
</reference>
<dbReference type="SMART" id="SM00369">
    <property type="entry name" value="LRR_TYP"/>
    <property type="match status" value="23"/>
</dbReference>
<keyword evidence="2 4" id="KW-0732">Signal</keyword>
<dbReference type="PANTHER" id="PTHR24373:SF275">
    <property type="entry name" value="TIR DOMAIN-CONTAINING PROTEIN"/>
    <property type="match status" value="1"/>
</dbReference>
<accession>A0A9P0DDF8</accession>
<dbReference type="Pfam" id="PF13855">
    <property type="entry name" value="LRR_8"/>
    <property type="match status" value="6"/>
</dbReference>